<dbReference type="AlphaFoldDB" id="Q2R7G9"/>
<dbReference type="PANTHER" id="PTHR33018">
    <property type="entry name" value="OS10G0338966 PROTEIN-RELATED"/>
    <property type="match status" value="1"/>
</dbReference>
<evidence type="ECO:0000256" key="1">
    <source>
        <dbReference type="SAM" id="MobiDB-lite"/>
    </source>
</evidence>
<reference evidence="2" key="2">
    <citation type="submission" date="2005-04" db="EMBL/GenBank/DDBJ databases">
        <authorList>
            <person name="Buell C.R."/>
            <person name="Wing R.A."/>
            <person name="McCombie W.A."/>
            <person name="Ouyang S."/>
        </authorList>
    </citation>
    <scope>NUCLEOTIDE SEQUENCE</scope>
</reference>
<proteinExistence type="predicted"/>
<feature type="compositionally biased region" description="Basic and acidic residues" evidence="1">
    <location>
        <begin position="177"/>
        <end position="189"/>
    </location>
</feature>
<name>Q2R7G9_ORYSJ</name>
<feature type="compositionally biased region" description="Basic and acidic residues" evidence="1">
    <location>
        <begin position="270"/>
        <end position="279"/>
    </location>
</feature>
<reference evidence="2" key="3">
    <citation type="submission" date="2006-01" db="EMBL/GenBank/DDBJ databases">
        <authorList>
            <person name="Buell R."/>
        </authorList>
    </citation>
    <scope>NUCLEOTIDE SEQUENCE</scope>
</reference>
<feature type="region of interest" description="Disordered" evidence="1">
    <location>
        <begin position="251"/>
        <end position="293"/>
    </location>
</feature>
<gene>
    <name evidence="2" type="ordered locus">LOC_Os11g16630</name>
</gene>
<sequence>MADSTKGNEEKGLWEEEPFLPILVAPEPTVPPEDISDNDVADDDDENSSLSVSFNLSWKEGFKHDPHKKRETYKDKLRDEGAQDFERKMMDFCSKHMLLPDPATKEPEPDYPFDDLKENTSCRLHVPIGRSGRTLEATTTIAIPRRTYNKESIPDEYAKVQLQVVHEGFESNSPKKQVNDKADKPEMPKEISVPDVPMESAAPEVPMEISVPDVPMETTVAEQDVQIVASVGTDIEDVAGLEWDGTEIEVFENPSPAKDPGAQEPLVSDKATDKSEVPKVLRSHNSKSKDDKKEKFMVTVFRGGKEHAKLRGDDPQKAAALTGKKYFPTNDCPEKYEYGKALLPEWALDEGRNRGSLGPSRFQSPVIQRISNNLIVCHKQPRGTVLCGYYACEFLSVNGRYRVNTKDLPRIELRTSFDDTGITNVQRDLCHFIHRECCHMRGEFFDPEGALTTSDEFKQLREWNNAMP</sequence>
<reference evidence="2" key="1">
    <citation type="journal article" date="2005" name="BMC Biol.">
        <title>The sequence of rice chromosomes 11 and 12, rich in disease resistance genes and recent gene duplications.</title>
        <authorList>
            <consortium name="The rice chromosomes 11 and 12 sequencing consortia"/>
        </authorList>
    </citation>
    <scope>NUCLEOTIDE SEQUENCE [LARGE SCALE GENOMIC DNA]</scope>
</reference>
<feature type="compositionally biased region" description="Acidic residues" evidence="1">
    <location>
        <begin position="34"/>
        <end position="47"/>
    </location>
</feature>
<feature type="region of interest" description="Disordered" evidence="1">
    <location>
        <begin position="1"/>
        <end position="52"/>
    </location>
</feature>
<dbReference type="PANTHER" id="PTHR33018:SF19">
    <property type="entry name" value="OS12G0558775 PROTEIN"/>
    <property type="match status" value="1"/>
</dbReference>
<feature type="compositionally biased region" description="Basic and acidic residues" evidence="1">
    <location>
        <begin position="1"/>
        <end position="14"/>
    </location>
</feature>
<organism evidence="2">
    <name type="scientific">Oryza sativa subsp. japonica</name>
    <name type="common">Rice</name>
    <dbReference type="NCBI Taxonomy" id="39947"/>
    <lineage>
        <taxon>Eukaryota</taxon>
        <taxon>Viridiplantae</taxon>
        <taxon>Streptophyta</taxon>
        <taxon>Embryophyta</taxon>
        <taxon>Tracheophyta</taxon>
        <taxon>Spermatophyta</taxon>
        <taxon>Magnoliopsida</taxon>
        <taxon>Liliopsida</taxon>
        <taxon>Poales</taxon>
        <taxon>Poaceae</taxon>
        <taxon>BOP clade</taxon>
        <taxon>Oryzoideae</taxon>
        <taxon>Oryzeae</taxon>
        <taxon>Oryzinae</taxon>
        <taxon>Oryza</taxon>
        <taxon>Oryza sativa</taxon>
    </lineage>
</organism>
<evidence type="ECO:0000313" key="2">
    <source>
        <dbReference type="EMBL" id="ABA92595.2"/>
    </source>
</evidence>
<protein>
    <submittedName>
        <fullName evidence="2">Uncharacterized protein</fullName>
    </submittedName>
</protein>
<dbReference type="EMBL" id="DP000010">
    <property type="protein sequence ID" value="ABA92595.2"/>
    <property type="molecule type" value="Genomic_DNA"/>
</dbReference>
<feature type="region of interest" description="Disordered" evidence="1">
    <location>
        <begin position="170"/>
        <end position="192"/>
    </location>
</feature>
<accession>Q2R7G9</accession>